<evidence type="ECO:0000256" key="1">
    <source>
        <dbReference type="ARBA" id="ARBA00005750"/>
    </source>
</evidence>
<comment type="similarity">
    <text evidence="1">Belongs to the metallo-dependent hydrolases superfamily. CpsB/CapC family.</text>
</comment>
<organism evidence="5 6">
    <name type="scientific">Luteimonas fraxinea</name>
    <dbReference type="NCBI Taxonomy" id="2901869"/>
    <lineage>
        <taxon>Bacteria</taxon>
        <taxon>Pseudomonadati</taxon>
        <taxon>Pseudomonadota</taxon>
        <taxon>Gammaproteobacteria</taxon>
        <taxon>Lysobacterales</taxon>
        <taxon>Lysobacteraceae</taxon>
        <taxon>Luteimonas</taxon>
    </lineage>
</organism>
<accession>A0ABS8UFL6</accession>
<protein>
    <recommendedName>
        <fullName evidence="2">protein-tyrosine-phosphatase</fullName>
        <ecNumber evidence="2">3.1.3.48</ecNumber>
    </recommendedName>
</protein>
<reference evidence="5" key="1">
    <citation type="submission" date="2021-12" db="EMBL/GenBank/DDBJ databases">
        <authorList>
            <person name="Ulrich A."/>
        </authorList>
    </citation>
    <scope>NUCLEOTIDE SEQUENCE</scope>
    <source>
        <strain evidence="5">A1P009</strain>
    </source>
</reference>
<dbReference type="Proteomes" id="UP001430360">
    <property type="component" value="Unassembled WGS sequence"/>
</dbReference>
<dbReference type="Pfam" id="PF19567">
    <property type="entry name" value="CpsB_CapC"/>
    <property type="match status" value="1"/>
</dbReference>
<dbReference type="InterPro" id="IPR016195">
    <property type="entry name" value="Pol/histidinol_Pase-like"/>
</dbReference>
<dbReference type="EC" id="3.1.3.48" evidence="2"/>
<sequence length="264" mass="28829">MFDLHCHLLPGIDDGAVDLEMSLTMARMAVDDGILVTACTPHIYPGLYENTGPAIRDAIVALQAVLDQEGIALRLVEGADVHLDHHLVRGIQSGHIPTLAGSRYLLFEPPHHVAPPRFEESLFELMAAGYIPVITHPERLSWVEQHYSTFTRAADRGVFIQITAGALTGRYGKRPKYWADRFVGEGYAHILATDAHHPRRRPPFLAEAREAAARLVGAEEAEHLVSTRPGGIIQNAAPGTLPPLPAATVRTSPGFWSRLLGSAR</sequence>
<gene>
    <name evidence="5" type="ORF">LTT95_12120</name>
</gene>
<dbReference type="PIRSF" id="PIRSF016557">
    <property type="entry name" value="Caps_synth_CpsB"/>
    <property type="match status" value="1"/>
</dbReference>
<dbReference type="Gene3D" id="3.20.20.140">
    <property type="entry name" value="Metal-dependent hydrolases"/>
    <property type="match status" value="1"/>
</dbReference>
<dbReference type="PANTHER" id="PTHR39181:SF1">
    <property type="entry name" value="TYROSINE-PROTEIN PHOSPHATASE YWQE"/>
    <property type="match status" value="1"/>
</dbReference>
<comment type="caution">
    <text evidence="5">The sequence shown here is derived from an EMBL/GenBank/DDBJ whole genome shotgun (WGS) entry which is preliminary data.</text>
</comment>
<dbReference type="PANTHER" id="PTHR39181">
    <property type="entry name" value="TYROSINE-PROTEIN PHOSPHATASE YWQE"/>
    <property type="match status" value="1"/>
</dbReference>
<keyword evidence="6" id="KW-1185">Reference proteome</keyword>
<comment type="catalytic activity">
    <reaction evidence="4">
        <text>O-phospho-L-tyrosyl-[protein] + H2O = L-tyrosyl-[protein] + phosphate</text>
        <dbReference type="Rhea" id="RHEA:10684"/>
        <dbReference type="Rhea" id="RHEA-COMP:10136"/>
        <dbReference type="Rhea" id="RHEA-COMP:20101"/>
        <dbReference type="ChEBI" id="CHEBI:15377"/>
        <dbReference type="ChEBI" id="CHEBI:43474"/>
        <dbReference type="ChEBI" id="CHEBI:46858"/>
        <dbReference type="ChEBI" id="CHEBI:61978"/>
        <dbReference type="EC" id="3.1.3.48"/>
    </reaction>
</comment>
<dbReference type="EMBL" id="JAJQKU010000003">
    <property type="protein sequence ID" value="MCD9097685.1"/>
    <property type="molecule type" value="Genomic_DNA"/>
</dbReference>
<dbReference type="InterPro" id="IPR016667">
    <property type="entry name" value="Caps_polysacc_synth_CpsB/CapC"/>
</dbReference>
<name>A0ABS8UFL6_9GAMM</name>
<dbReference type="RefSeq" id="WP_232136770.1">
    <property type="nucleotide sequence ID" value="NZ_CP089507.1"/>
</dbReference>
<evidence type="ECO:0000256" key="2">
    <source>
        <dbReference type="ARBA" id="ARBA00013064"/>
    </source>
</evidence>
<reference evidence="5" key="2">
    <citation type="journal article" date="2022" name="Syst. Appl. Microbiol.">
        <title>Physiological and genomic characterisation of Luteimonas fraxinea sp. nov., a bacterial species associated with trees tolerant to ash dieback.</title>
        <authorList>
            <person name="Ulrich K."/>
            <person name="Becker R."/>
            <person name="Behrendt U."/>
            <person name="Kube M."/>
            <person name="Schneck V."/>
            <person name="Ulrich A."/>
        </authorList>
    </citation>
    <scope>NUCLEOTIDE SEQUENCE</scope>
    <source>
        <strain evidence="5">A1P009</strain>
    </source>
</reference>
<evidence type="ECO:0000313" key="6">
    <source>
        <dbReference type="Proteomes" id="UP001430360"/>
    </source>
</evidence>
<evidence type="ECO:0000256" key="3">
    <source>
        <dbReference type="ARBA" id="ARBA00022801"/>
    </source>
</evidence>
<dbReference type="SUPFAM" id="SSF89550">
    <property type="entry name" value="PHP domain-like"/>
    <property type="match status" value="1"/>
</dbReference>
<proteinExistence type="inferred from homology"/>
<evidence type="ECO:0000313" key="5">
    <source>
        <dbReference type="EMBL" id="MCD9097685.1"/>
    </source>
</evidence>
<keyword evidence="3" id="KW-0378">Hydrolase</keyword>
<evidence type="ECO:0000256" key="4">
    <source>
        <dbReference type="ARBA" id="ARBA00051722"/>
    </source>
</evidence>